<dbReference type="EMBL" id="PYSW02000002">
    <property type="protein sequence ID" value="KAG2393546.1"/>
    <property type="molecule type" value="Genomic_DNA"/>
</dbReference>
<evidence type="ECO:0000256" key="1">
    <source>
        <dbReference type="SAM" id="MobiDB-lite"/>
    </source>
</evidence>
<protein>
    <submittedName>
        <fullName evidence="2">Uncharacterized protein</fullName>
    </submittedName>
</protein>
<dbReference type="RefSeq" id="XP_044555440.1">
    <property type="nucleotide sequence ID" value="XM_044697008.1"/>
</dbReference>
<evidence type="ECO:0000313" key="3">
    <source>
        <dbReference type="Proteomes" id="UP000816034"/>
    </source>
</evidence>
<dbReference type="GeneID" id="68099531"/>
<gene>
    <name evidence="2" type="ORF">C9374_007077</name>
</gene>
<feature type="compositionally biased region" description="Basic and acidic residues" evidence="1">
    <location>
        <begin position="1"/>
        <end position="22"/>
    </location>
</feature>
<comment type="caution">
    <text evidence="2">The sequence shown here is derived from an EMBL/GenBank/DDBJ whole genome shotgun (WGS) entry which is preliminary data.</text>
</comment>
<sequence>MEMVETKRFDSNALSRSREHEQPIVIDNSPNLDNRTVQILKTLYNELCSIQKTTSTGSPSMSNITSRQHKILSQSKKMKEACNDILNLLFKGNIPKESGTTATTTTTSSHDNILENMEDHIRELLHLDLDQLKDTIELVNQGEYNRSRLGELRVNELKDVMGEIFLK</sequence>
<reference evidence="2 3" key="1">
    <citation type="journal article" date="2018" name="BMC Genomics">
        <title>The genome of Naegleria lovaniensis, the basis for a comparative approach to unravel pathogenicity factors of the human pathogenic amoeba N. fowleri.</title>
        <authorList>
            <person name="Liechti N."/>
            <person name="Schurch N."/>
            <person name="Bruggmann R."/>
            <person name="Wittwer M."/>
        </authorList>
    </citation>
    <scope>NUCLEOTIDE SEQUENCE [LARGE SCALE GENOMIC DNA]</scope>
    <source>
        <strain evidence="2 3">ATCC 30569</strain>
    </source>
</reference>
<dbReference type="Proteomes" id="UP000816034">
    <property type="component" value="Unassembled WGS sequence"/>
</dbReference>
<proteinExistence type="predicted"/>
<name>A0AA88KRS2_NAELO</name>
<evidence type="ECO:0000313" key="2">
    <source>
        <dbReference type="EMBL" id="KAG2393546.1"/>
    </source>
</evidence>
<accession>A0AA88KRS2</accession>
<keyword evidence="3" id="KW-1185">Reference proteome</keyword>
<feature type="region of interest" description="Disordered" evidence="1">
    <location>
        <begin position="1"/>
        <end position="29"/>
    </location>
</feature>
<dbReference type="AlphaFoldDB" id="A0AA88KRS2"/>
<organism evidence="2 3">
    <name type="scientific">Naegleria lovaniensis</name>
    <name type="common">Amoeba</name>
    <dbReference type="NCBI Taxonomy" id="51637"/>
    <lineage>
        <taxon>Eukaryota</taxon>
        <taxon>Discoba</taxon>
        <taxon>Heterolobosea</taxon>
        <taxon>Tetramitia</taxon>
        <taxon>Eutetramitia</taxon>
        <taxon>Vahlkampfiidae</taxon>
        <taxon>Naegleria</taxon>
    </lineage>
</organism>